<proteinExistence type="predicted"/>
<keyword evidence="1" id="KW-0472">Membrane</keyword>
<keyword evidence="3" id="KW-1185">Reference proteome</keyword>
<evidence type="ECO:0000256" key="1">
    <source>
        <dbReference type="SAM" id="Phobius"/>
    </source>
</evidence>
<dbReference type="Proteomes" id="UP000000849">
    <property type="component" value="Chromosome"/>
</dbReference>
<feature type="transmembrane region" description="Helical" evidence="1">
    <location>
        <begin position="64"/>
        <end position="85"/>
    </location>
</feature>
<organism evidence="2 3">
    <name type="scientific">Cellulomonas flavigena (strain ATCC 482 / DSM 20109 / BCRC 11376 / JCM 18109 / NBRC 3775 / NCIMB 8073 / NRS 134)</name>
    <dbReference type="NCBI Taxonomy" id="446466"/>
    <lineage>
        <taxon>Bacteria</taxon>
        <taxon>Bacillati</taxon>
        <taxon>Actinomycetota</taxon>
        <taxon>Actinomycetes</taxon>
        <taxon>Micrococcales</taxon>
        <taxon>Cellulomonadaceae</taxon>
        <taxon>Cellulomonas</taxon>
    </lineage>
</organism>
<keyword evidence="1" id="KW-1133">Transmembrane helix</keyword>
<dbReference type="KEGG" id="cfl:Cfla_3562"/>
<name>D5UDH8_CELFN</name>
<dbReference type="HOGENOM" id="CLU_2367729_0_0_11"/>
<keyword evidence="1" id="KW-0812">Transmembrane</keyword>
<protein>
    <submittedName>
        <fullName evidence="2">Uncharacterized protein</fullName>
    </submittedName>
</protein>
<dbReference type="OrthoDB" id="4829423at2"/>
<sequence>MASTAPVNAPVEEDDDEPSWTDFAVAIPTLAFAIIPFTSLWDSFADPEGVARKYRGVARLLETVGPVTVSAVFAVITVALVAIAVHKRRTYAKQH</sequence>
<evidence type="ECO:0000313" key="2">
    <source>
        <dbReference type="EMBL" id="ADG76434.1"/>
    </source>
</evidence>
<accession>D5UDH8</accession>
<evidence type="ECO:0000313" key="3">
    <source>
        <dbReference type="Proteomes" id="UP000000849"/>
    </source>
</evidence>
<reference evidence="2 3" key="1">
    <citation type="journal article" date="2010" name="Stand. Genomic Sci.">
        <title>Complete genome sequence of Cellulomonas flavigena type strain (134).</title>
        <authorList>
            <person name="Abt B."/>
            <person name="Foster B."/>
            <person name="Lapidus A."/>
            <person name="Clum A."/>
            <person name="Sun H."/>
            <person name="Pukall R."/>
            <person name="Lucas S."/>
            <person name="Glavina Del Rio T."/>
            <person name="Nolan M."/>
            <person name="Tice H."/>
            <person name="Cheng J.F."/>
            <person name="Pitluck S."/>
            <person name="Liolios K."/>
            <person name="Ivanova N."/>
            <person name="Mavromatis K."/>
            <person name="Ovchinnikova G."/>
            <person name="Pati A."/>
            <person name="Goodwin L."/>
            <person name="Chen A."/>
            <person name="Palaniappan K."/>
            <person name="Land M."/>
            <person name="Hauser L."/>
            <person name="Chang Y.J."/>
            <person name="Jeffries C.D."/>
            <person name="Rohde M."/>
            <person name="Goker M."/>
            <person name="Woyke T."/>
            <person name="Bristow J."/>
            <person name="Eisen J.A."/>
            <person name="Markowitz V."/>
            <person name="Hugenholtz P."/>
            <person name="Kyrpides N.C."/>
            <person name="Klenk H.P."/>
        </authorList>
    </citation>
    <scope>NUCLEOTIDE SEQUENCE [LARGE SCALE GENOMIC DNA]</scope>
    <source>
        <strain evidence="3">ATCC 482 / DSM 20109 / BCRC 11376 / JCM 18109 / NBRC 3775 / NCIMB 8073 / NRS 134</strain>
    </source>
</reference>
<dbReference type="RefSeq" id="WP_013118762.1">
    <property type="nucleotide sequence ID" value="NC_014151.1"/>
</dbReference>
<gene>
    <name evidence="2" type="ordered locus">Cfla_3562</name>
</gene>
<dbReference type="EMBL" id="CP001964">
    <property type="protein sequence ID" value="ADG76434.1"/>
    <property type="molecule type" value="Genomic_DNA"/>
</dbReference>
<dbReference type="AlphaFoldDB" id="D5UDH8"/>